<dbReference type="EMBL" id="JAHIBW010000017">
    <property type="protein sequence ID" value="KAG7302977.1"/>
    <property type="molecule type" value="Genomic_DNA"/>
</dbReference>
<evidence type="ECO:0000313" key="2">
    <source>
        <dbReference type="EMBL" id="KAG7302977.1"/>
    </source>
</evidence>
<dbReference type="PANTHER" id="PTHR21818:SF0">
    <property type="entry name" value="FANCONI ANEMIA GROUP I PROTEIN"/>
    <property type="match status" value="1"/>
</dbReference>
<reference evidence="2 3" key="1">
    <citation type="submission" date="2021-06" db="EMBL/GenBank/DDBJ databases">
        <title>A haploid diamondback moth (Plutella xylostella L.) genome assembly resolves 31 chromosomes and identifies a diamide resistance mutation.</title>
        <authorList>
            <person name="Ward C.M."/>
            <person name="Perry K.D."/>
            <person name="Baker G."/>
            <person name="Powis K."/>
            <person name="Heckel D.G."/>
            <person name="Baxter S.W."/>
        </authorList>
    </citation>
    <scope>NUCLEOTIDE SEQUENCE [LARGE SCALE GENOMIC DNA]</scope>
    <source>
        <strain evidence="2 3">LV</strain>
        <tissue evidence="2">Single pupa</tissue>
    </source>
</reference>
<comment type="caution">
    <text evidence="2">The sequence shown here is derived from an EMBL/GenBank/DDBJ whole genome shotgun (WGS) entry which is preliminary data.</text>
</comment>
<proteinExistence type="predicted"/>
<dbReference type="Proteomes" id="UP000823941">
    <property type="component" value="Chromosome 17"/>
</dbReference>
<gene>
    <name evidence="2" type="ORF">JYU34_012983</name>
</gene>
<dbReference type="Pfam" id="PF14675">
    <property type="entry name" value="FANCI_S1"/>
    <property type="match status" value="1"/>
</dbReference>
<feature type="domain" description="FANCI solenoid 1" evidence="1">
    <location>
        <begin position="69"/>
        <end position="286"/>
    </location>
</feature>
<accession>A0ABQ7QCM1</accession>
<organism evidence="2 3">
    <name type="scientific">Plutella xylostella</name>
    <name type="common">Diamondback moth</name>
    <name type="synonym">Plutella maculipennis</name>
    <dbReference type="NCBI Taxonomy" id="51655"/>
    <lineage>
        <taxon>Eukaryota</taxon>
        <taxon>Metazoa</taxon>
        <taxon>Ecdysozoa</taxon>
        <taxon>Arthropoda</taxon>
        <taxon>Hexapoda</taxon>
        <taxon>Insecta</taxon>
        <taxon>Pterygota</taxon>
        <taxon>Neoptera</taxon>
        <taxon>Endopterygota</taxon>
        <taxon>Lepidoptera</taxon>
        <taxon>Glossata</taxon>
        <taxon>Ditrysia</taxon>
        <taxon>Yponomeutoidea</taxon>
        <taxon>Plutellidae</taxon>
        <taxon>Plutella</taxon>
    </lineage>
</organism>
<dbReference type="PANTHER" id="PTHR21818">
    <property type="entry name" value="BC025462 PROTEIN"/>
    <property type="match status" value="1"/>
</dbReference>
<evidence type="ECO:0000259" key="1">
    <source>
        <dbReference type="Pfam" id="PF14675"/>
    </source>
</evidence>
<sequence length="341" mass="39044">MDSTNLFNNIKELGHINSKRDELREYCKIKIDQVIKLLPRRILNSDGSDILDCILNGLPDHQASSCKNKVKVIDIVLRTMRKESTSLTHCSDVVARLCLELPRMPAGDLVRWCNDSVQSIVDDSDVNMIWKDILPEAHSALSAHMEITHCGTVMAPAEFKEQCVRTLCQCRWTERQLVQLAAMFKDMQLNKNDHKQVVNKICSYIIDVPPDTLPPLFHQLLKLCKQYDVETVLSYVSHYFNVRLFSKLEPPRQDSESTTMDIDDIVPYSDIELNRCLSTCIYHITQGVADPELIRKHLKQWPRTQLLKNPFLIDLALALSDKGADFRTACLDVSRNIIIVI</sequence>
<dbReference type="InterPro" id="IPR029308">
    <property type="entry name" value="FANCI_S1"/>
</dbReference>
<keyword evidence="3" id="KW-1185">Reference proteome</keyword>
<protein>
    <recommendedName>
        <fullName evidence="1">FANCI solenoid 1 domain-containing protein</fullName>
    </recommendedName>
</protein>
<evidence type="ECO:0000313" key="3">
    <source>
        <dbReference type="Proteomes" id="UP000823941"/>
    </source>
</evidence>
<name>A0ABQ7QCM1_PLUXY</name>
<dbReference type="InterPro" id="IPR026171">
    <property type="entry name" value="FANCI"/>
</dbReference>